<evidence type="ECO:0000313" key="1">
    <source>
        <dbReference type="EMBL" id="NLV11894.1"/>
    </source>
</evidence>
<comment type="caution">
    <text evidence="1">The sequence shown here is derived from an EMBL/GenBank/DDBJ whole genome shotgun (WGS) entry which is preliminary data.</text>
</comment>
<gene>
    <name evidence="1" type="ORF">GOC77_01125</name>
</gene>
<sequence length="58" mass="6106">MNDIQLLLLGVALGAIPSSELGRIAVATLAKRLGLEPREIRRFNAATDDSAGGTSQKE</sequence>
<name>A0A847UJS0_HALAR</name>
<dbReference type="EMBL" id="WOWA01000002">
    <property type="protein sequence ID" value="NLV11894.1"/>
    <property type="molecule type" value="Genomic_DNA"/>
</dbReference>
<proteinExistence type="predicted"/>
<dbReference type="Proteomes" id="UP000641625">
    <property type="component" value="Unassembled WGS sequence"/>
</dbReference>
<reference evidence="1" key="1">
    <citation type="submission" date="2019-12" db="EMBL/GenBank/DDBJ databases">
        <title>Whole genome sequencing of Haloarcula argentinensis strain pws5.</title>
        <authorList>
            <person name="Verma D.K."/>
            <person name="Gopal K."/>
            <person name="Prasad E.S."/>
        </authorList>
    </citation>
    <scope>NUCLEOTIDE SEQUENCE</scope>
    <source>
        <strain evidence="1">Pws5</strain>
    </source>
</reference>
<evidence type="ECO:0000313" key="2">
    <source>
        <dbReference type="Proteomes" id="UP000641625"/>
    </source>
</evidence>
<accession>A0A847UJS0</accession>
<dbReference type="RefSeq" id="WP_170095625.1">
    <property type="nucleotide sequence ID" value="NZ_WOWA01000002.1"/>
</dbReference>
<dbReference type="AlphaFoldDB" id="A0A847UJS0"/>
<organism evidence="1 2">
    <name type="scientific">Haloarcula argentinensis</name>
    <dbReference type="NCBI Taxonomy" id="43776"/>
    <lineage>
        <taxon>Archaea</taxon>
        <taxon>Methanobacteriati</taxon>
        <taxon>Methanobacteriota</taxon>
        <taxon>Stenosarchaea group</taxon>
        <taxon>Halobacteria</taxon>
        <taxon>Halobacteriales</taxon>
        <taxon>Haloarculaceae</taxon>
        <taxon>Haloarcula</taxon>
    </lineage>
</organism>
<protein>
    <submittedName>
        <fullName evidence="1">Uncharacterized protein</fullName>
    </submittedName>
</protein>